<proteinExistence type="predicted"/>
<dbReference type="EMBL" id="JABXXO010000003">
    <property type="protein sequence ID" value="KAF7782343.1"/>
    <property type="molecule type" value="Genomic_DNA"/>
</dbReference>
<gene>
    <name evidence="2" type="ORF">Agabi119p4_1719</name>
</gene>
<evidence type="ECO:0000313" key="3">
    <source>
        <dbReference type="Proteomes" id="UP000629468"/>
    </source>
</evidence>
<accession>A0A8H7KJL9</accession>
<keyword evidence="1" id="KW-1133">Transmembrane helix</keyword>
<keyword evidence="1" id="KW-0812">Transmembrane</keyword>
<dbReference type="AlphaFoldDB" id="A0A8H7KJL9"/>
<name>A0A8H7KJL9_AGABI</name>
<protein>
    <submittedName>
        <fullName evidence="2">Uncharacterized protein</fullName>
    </submittedName>
</protein>
<comment type="caution">
    <text evidence="2">The sequence shown here is derived from an EMBL/GenBank/DDBJ whole genome shotgun (WGS) entry which is preliminary data.</text>
</comment>
<organism evidence="2 3">
    <name type="scientific">Agaricus bisporus var. burnettii</name>
    <dbReference type="NCBI Taxonomy" id="192524"/>
    <lineage>
        <taxon>Eukaryota</taxon>
        <taxon>Fungi</taxon>
        <taxon>Dikarya</taxon>
        <taxon>Basidiomycota</taxon>
        <taxon>Agaricomycotina</taxon>
        <taxon>Agaricomycetes</taxon>
        <taxon>Agaricomycetidae</taxon>
        <taxon>Agaricales</taxon>
        <taxon>Agaricineae</taxon>
        <taxon>Agaricaceae</taxon>
        <taxon>Agaricus</taxon>
    </lineage>
</organism>
<evidence type="ECO:0000313" key="2">
    <source>
        <dbReference type="EMBL" id="KAF7782343.1"/>
    </source>
</evidence>
<dbReference type="Proteomes" id="UP000629468">
    <property type="component" value="Unassembled WGS sequence"/>
</dbReference>
<reference evidence="2 3" key="1">
    <citation type="journal article" name="Sci. Rep.">
        <title>Telomere-to-telomere assembled and centromere annotated genomes of the two main subspecies of the button mushroom Agaricus bisporus reveal especially polymorphic chromosome ends.</title>
        <authorList>
            <person name="Sonnenberg A.S.M."/>
            <person name="Sedaghat-Telgerd N."/>
            <person name="Lavrijssen B."/>
            <person name="Ohm R.A."/>
            <person name="Hendrickx P.M."/>
            <person name="Scholtmeijer K."/>
            <person name="Baars J.J.P."/>
            <person name="van Peer A."/>
        </authorList>
    </citation>
    <scope>NUCLEOTIDE SEQUENCE [LARGE SCALE GENOMIC DNA]</scope>
    <source>
        <strain evidence="2 3">H119_p4</strain>
    </source>
</reference>
<sequence>MLDTQHTTTPRPLRLSHIGIDPSLLIGKTLQRARLSSSHPALTLDFSDHFTVQVLVDGYDPAHRGVPKQLEMDSNLDALLAKDSINLEVTDCAIITLQDAAFDYKHSKPKHASWDQKHLAVALKLAEETPRWHCIWARMEEYDEDLGTCVFRSYEDVYLERKLSHNRRHSHISPQHDFCISTDLPTRTLTLVHIHLIHAVLVFICIFLVQPPPQTLVFT</sequence>
<feature type="transmembrane region" description="Helical" evidence="1">
    <location>
        <begin position="189"/>
        <end position="209"/>
    </location>
</feature>
<evidence type="ECO:0000256" key="1">
    <source>
        <dbReference type="SAM" id="Phobius"/>
    </source>
</evidence>
<keyword evidence="1" id="KW-0472">Membrane</keyword>